<dbReference type="AlphaFoldDB" id="A0A1D1UZI0"/>
<proteinExistence type="predicted"/>
<accession>A0A1D1UZI0</accession>
<keyword evidence="2" id="KW-1185">Reference proteome</keyword>
<protein>
    <submittedName>
        <fullName evidence="1">Uncharacterized protein</fullName>
    </submittedName>
</protein>
<sequence length="70" mass="7838">MILTFEVSMDGTKMRVTRCHHVEVMINESPARRDDEGQLYATASTCPRITGRNVLMDMTSGLDSSSFQIV</sequence>
<evidence type="ECO:0000313" key="2">
    <source>
        <dbReference type="Proteomes" id="UP000186922"/>
    </source>
</evidence>
<gene>
    <name evidence="1" type="primary">RvY_05688-1</name>
    <name evidence="1" type="synonym">RvY_05688.1</name>
    <name evidence="1" type="ORF">RvY_05688</name>
</gene>
<dbReference type="EMBL" id="BDGG01000002">
    <property type="protein sequence ID" value="GAU93805.1"/>
    <property type="molecule type" value="Genomic_DNA"/>
</dbReference>
<evidence type="ECO:0000313" key="1">
    <source>
        <dbReference type="EMBL" id="GAU93805.1"/>
    </source>
</evidence>
<comment type="caution">
    <text evidence="1">The sequence shown here is derived from an EMBL/GenBank/DDBJ whole genome shotgun (WGS) entry which is preliminary data.</text>
</comment>
<dbReference type="Proteomes" id="UP000186922">
    <property type="component" value="Unassembled WGS sequence"/>
</dbReference>
<name>A0A1D1UZI0_RAMVA</name>
<organism evidence="1 2">
    <name type="scientific">Ramazzottius varieornatus</name>
    <name type="common">Water bear</name>
    <name type="synonym">Tardigrade</name>
    <dbReference type="NCBI Taxonomy" id="947166"/>
    <lineage>
        <taxon>Eukaryota</taxon>
        <taxon>Metazoa</taxon>
        <taxon>Ecdysozoa</taxon>
        <taxon>Tardigrada</taxon>
        <taxon>Eutardigrada</taxon>
        <taxon>Parachela</taxon>
        <taxon>Hypsibioidea</taxon>
        <taxon>Ramazzottiidae</taxon>
        <taxon>Ramazzottius</taxon>
    </lineage>
</organism>
<reference evidence="1 2" key="1">
    <citation type="journal article" date="2016" name="Nat. Commun.">
        <title>Extremotolerant tardigrade genome and improved radiotolerance of human cultured cells by tardigrade-unique protein.</title>
        <authorList>
            <person name="Hashimoto T."/>
            <person name="Horikawa D.D."/>
            <person name="Saito Y."/>
            <person name="Kuwahara H."/>
            <person name="Kozuka-Hata H."/>
            <person name="Shin-I T."/>
            <person name="Minakuchi Y."/>
            <person name="Ohishi K."/>
            <person name="Motoyama A."/>
            <person name="Aizu T."/>
            <person name="Enomoto A."/>
            <person name="Kondo K."/>
            <person name="Tanaka S."/>
            <person name="Hara Y."/>
            <person name="Koshikawa S."/>
            <person name="Sagara H."/>
            <person name="Miura T."/>
            <person name="Yokobori S."/>
            <person name="Miyagawa K."/>
            <person name="Suzuki Y."/>
            <person name="Kubo T."/>
            <person name="Oyama M."/>
            <person name="Kohara Y."/>
            <person name="Fujiyama A."/>
            <person name="Arakawa K."/>
            <person name="Katayama T."/>
            <person name="Toyoda A."/>
            <person name="Kunieda T."/>
        </authorList>
    </citation>
    <scope>NUCLEOTIDE SEQUENCE [LARGE SCALE GENOMIC DNA]</scope>
    <source>
        <strain evidence="1 2">YOKOZUNA-1</strain>
    </source>
</reference>